<proteinExistence type="predicted"/>
<evidence type="ECO:0000313" key="2">
    <source>
        <dbReference type="Proteomes" id="UP000736373"/>
    </source>
</evidence>
<reference evidence="1 2" key="1">
    <citation type="submission" date="2019-09" db="EMBL/GenBank/DDBJ databases">
        <title>Paraburkholderia podalyriae sp. nov., A South African Podalyria-associated rhizobium.</title>
        <authorList>
            <person name="Mavima L."/>
            <person name="Beukes C.W."/>
            <person name="Palmer M."/>
            <person name="De Meyer S.E."/>
            <person name="James E.K."/>
            <person name="Maluk M."/>
            <person name="Avontuur J.R."/>
            <person name="Chan W.Y."/>
            <person name="Venter S.N."/>
            <person name="Steenkamp E.T."/>
        </authorList>
    </citation>
    <scope>NUCLEOTIDE SEQUENCE [LARGE SCALE GENOMIC DNA]</scope>
    <source>
        <strain evidence="1 2">WC7.3b</strain>
    </source>
</reference>
<dbReference type="RefSeq" id="WP_187635633.1">
    <property type="nucleotide sequence ID" value="NZ_VZQQ01000014.1"/>
</dbReference>
<accession>A0ABR7PQM6</accession>
<dbReference type="InterPro" id="IPR049723">
    <property type="entry name" value="BPSL0761-like"/>
</dbReference>
<name>A0ABR7PQM6_9BURK</name>
<dbReference type="NCBIfam" id="NF041728">
    <property type="entry name" value="BPSL0761_fam"/>
    <property type="match status" value="1"/>
</dbReference>
<dbReference type="EMBL" id="VZQQ01000014">
    <property type="protein sequence ID" value="MBC8748583.1"/>
    <property type="molecule type" value="Genomic_DNA"/>
</dbReference>
<dbReference type="Proteomes" id="UP000736373">
    <property type="component" value="Unassembled WGS sequence"/>
</dbReference>
<sequence length="64" mass="7405">MTMPVERTVALLRVRGVLIELSRADSLKKLKELRHEAVTVLRHYPSVGDVEIIAKTSCWLEWPY</sequence>
<gene>
    <name evidence="1" type="ORF">F6X42_18840</name>
</gene>
<comment type="caution">
    <text evidence="1">The sequence shown here is derived from an EMBL/GenBank/DDBJ whole genome shotgun (WGS) entry which is preliminary data.</text>
</comment>
<organism evidence="1 2">
    <name type="scientific">Paraburkholderia podalyriae</name>
    <dbReference type="NCBI Taxonomy" id="1938811"/>
    <lineage>
        <taxon>Bacteria</taxon>
        <taxon>Pseudomonadati</taxon>
        <taxon>Pseudomonadota</taxon>
        <taxon>Betaproteobacteria</taxon>
        <taxon>Burkholderiales</taxon>
        <taxon>Burkholderiaceae</taxon>
        <taxon>Paraburkholderia</taxon>
    </lineage>
</organism>
<keyword evidence="2" id="KW-1185">Reference proteome</keyword>
<protein>
    <submittedName>
        <fullName evidence="1">Uncharacterized protein</fullName>
    </submittedName>
</protein>
<evidence type="ECO:0000313" key="1">
    <source>
        <dbReference type="EMBL" id="MBC8748583.1"/>
    </source>
</evidence>